<protein>
    <submittedName>
        <fullName evidence="3">Uncharacterized protein</fullName>
    </submittedName>
</protein>
<keyword evidence="2" id="KW-1133">Transmembrane helix</keyword>
<evidence type="ECO:0000313" key="4">
    <source>
        <dbReference type="Proteomes" id="UP000708208"/>
    </source>
</evidence>
<evidence type="ECO:0000256" key="1">
    <source>
        <dbReference type="SAM" id="MobiDB-lite"/>
    </source>
</evidence>
<reference evidence="3" key="1">
    <citation type="submission" date="2021-06" db="EMBL/GenBank/DDBJ databases">
        <authorList>
            <person name="Hodson N. C."/>
            <person name="Mongue J. A."/>
            <person name="Jaron S. K."/>
        </authorList>
    </citation>
    <scope>NUCLEOTIDE SEQUENCE</scope>
</reference>
<accession>A0A8J2LFE9</accession>
<keyword evidence="2" id="KW-0472">Membrane</keyword>
<keyword evidence="2" id="KW-0812">Transmembrane</keyword>
<evidence type="ECO:0000256" key="2">
    <source>
        <dbReference type="SAM" id="Phobius"/>
    </source>
</evidence>
<keyword evidence="4" id="KW-1185">Reference proteome</keyword>
<feature type="transmembrane region" description="Helical" evidence="2">
    <location>
        <begin position="148"/>
        <end position="168"/>
    </location>
</feature>
<comment type="caution">
    <text evidence="3">The sequence shown here is derived from an EMBL/GenBank/DDBJ whole genome shotgun (WGS) entry which is preliminary data.</text>
</comment>
<evidence type="ECO:0000313" key="3">
    <source>
        <dbReference type="EMBL" id="CAG7831954.1"/>
    </source>
</evidence>
<dbReference type="Proteomes" id="UP000708208">
    <property type="component" value="Unassembled WGS sequence"/>
</dbReference>
<name>A0A8J2LFE9_9HEXA</name>
<proteinExistence type="predicted"/>
<dbReference type="EMBL" id="CAJVCH010562861">
    <property type="protein sequence ID" value="CAG7831954.1"/>
    <property type="molecule type" value="Genomic_DNA"/>
</dbReference>
<dbReference type="AlphaFoldDB" id="A0A8J2LFE9"/>
<organism evidence="3 4">
    <name type="scientific">Allacma fusca</name>
    <dbReference type="NCBI Taxonomy" id="39272"/>
    <lineage>
        <taxon>Eukaryota</taxon>
        <taxon>Metazoa</taxon>
        <taxon>Ecdysozoa</taxon>
        <taxon>Arthropoda</taxon>
        <taxon>Hexapoda</taxon>
        <taxon>Collembola</taxon>
        <taxon>Symphypleona</taxon>
        <taxon>Sminthuridae</taxon>
        <taxon>Allacma</taxon>
    </lineage>
</organism>
<sequence>MGTPLISITRDNYKEKISDVLKSTAERSLKEIIDRKLSLYVQNSTNLGPLKLRLVEEGLLDYSDVDQLEAKGSEFEKWEFLYCKVLNKKVKRQVQYEKLFKALFDTSNEHIVVEIFEALTIKYVQPNQSSNLQPVGITTATIKVIERIAAVVVIMGLVVALVVTLTLINNSLSESKLLATVSNVNYNHVAPELQAPKLLPDGKPEEQPSNSALPPKPDVTIRLPQSTDTVEVHRDVSTSTLSSTWTVSDTRLTPPPKNKLSITIGNPADLSYFPGGTEIHLTLNDSTGAQWVDWFPQNASQVTSLKLVGVFTSLQIMHFLSVMENLTNLRIETLTGKICAKYIRAPTFTHDKLQHLQLTHVGNQHCASVYKFLTHRFEFPNLKRIDIANLPITQENEEFIVQFFTKYQPQLTHIDLRNVVVLLKSQAFGNLVFTNLTSLHSEFQNPNLEGAKLVFANLNRATPNLEEISSNVVCTPEQKCIFDKNWRKIDGKKTMICDVHNVLNSLPST</sequence>
<feature type="region of interest" description="Disordered" evidence="1">
    <location>
        <begin position="195"/>
        <end position="221"/>
    </location>
</feature>
<gene>
    <name evidence="3" type="ORF">AFUS01_LOCUS41672</name>
</gene>